<comment type="subcellular location">
    <subcellularLocation>
        <location evidence="1">Membrane</location>
        <topology evidence="1">Multi-pass membrane protein</topology>
    </subcellularLocation>
</comment>
<dbReference type="Gene3D" id="1.20.1070.10">
    <property type="entry name" value="Rhodopsin 7-helix transmembrane proteins"/>
    <property type="match status" value="1"/>
</dbReference>
<protein>
    <recommendedName>
        <fullName evidence="10">G-protein coupled receptors family 1 profile domain-containing protein</fullName>
    </recommendedName>
</protein>
<dbReference type="PROSITE" id="PS00237">
    <property type="entry name" value="G_PROTEIN_RECEP_F1_1"/>
    <property type="match status" value="1"/>
</dbReference>
<evidence type="ECO:0000256" key="8">
    <source>
        <dbReference type="RuleBase" id="RU000688"/>
    </source>
</evidence>
<feature type="transmembrane region" description="Helical" evidence="9">
    <location>
        <begin position="324"/>
        <end position="348"/>
    </location>
</feature>
<keyword evidence="6 8" id="KW-0675">Receptor</keyword>
<keyword evidence="4 8" id="KW-0297">G-protein coupled receptor</keyword>
<evidence type="ECO:0000313" key="12">
    <source>
        <dbReference type="Proteomes" id="UP001217089"/>
    </source>
</evidence>
<dbReference type="SUPFAM" id="SSF81321">
    <property type="entry name" value="Family A G protein-coupled receptor-like"/>
    <property type="match status" value="1"/>
</dbReference>
<comment type="similarity">
    <text evidence="8">Belongs to the G-protein coupled receptor 1 family.</text>
</comment>
<reference evidence="11 12" key="1">
    <citation type="submission" date="2022-12" db="EMBL/GenBank/DDBJ databases">
        <title>Chromosome-level genome of Tegillarca granosa.</title>
        <authorList>
            <person name="Kim J."/>
        </authorList>
    </citation>
    <scope>NUCLEOTIDE SEQUENCE [LARGE SCALE GENOMIC DNA]</scope>
    <source>
        <strain evidence="11">Teg-2019</strain>
        <tissue evidence="11">Adductor muscle</tissue>
    </source>
</reference>
<dbReference type="InterPro" id="IPR000276">
    <property type="entry name" value="GPCR_Rhodpsn"/>
</dbReference>
<evidence type="ECO:0000256" key="5">
    <source>
        <dbReference type="ARBA" id="ARBA00023136"/>
    </source>
</evidence>
<accession>A0ABQ9FIS3</accession>
<keyword evidence="12" id="KW-1185">Reference proteome</keyword>
<feature type="transmembrane region" description="Helical" evidence="9">
    <location>
        <begin position="212"/>
        <end position="236"/>
    </location>
</feature>
<evidence type="ECO:0000256" key="7">
    <source>
        <dbReference type="ARBA" id="ARBA00023224"/>
    </source>
</evidence>
<feature type="transmembrane region" description="Helical" evidence="9">
    <location>
        <begin position="51"/>
        <end position="73"/>
    </location>
</feature>
<evidence type="ECO:0000256" key="9">
    <source>
        <dbReference type="SAM" id="Phobius"/>
    </source>
</evidence>
<dbReference type="PRINTS" id="PR00237">
    <property type="entry name" value="GPCRRHODOPSN"/>
</dbReference>
<dbReference type="PANTHER" id="PTHR24238">
    <property type="entry name" value="G-PROTEIN COUPLED RECEPTOR"/>
    <property type="match status" value="1"/>
</dbReference>
<feature type="transmembrane region" description="Helical" evidence="9">
    <location>
        <begin position="85"/>
        <end position="104"/>
    </location>
</feature>
<name>A0ABQ9FIS3_TEGGR</name>
<keyword evidence="2 8" id="KW-0812">Transmembrane</keyword>
<evidence type="ECO:0000256" key="4">
    <source>
        <dbReference type="ARBA" id="ARBA00023040"/>
    </source>
</evidence>
<dbReference type="Pfam" id="PF00001">
    <property type="entry name" value="7tm_1"/>
    <property type="match status" value="1"/>
</dbReference>
<dbReference type="Proteomes" id="UP001217089">
    <property type="component" value="Unassembled WGS sequence"/>
</dbReference>
<proteinExistence type="inferred from homology"/>
<evidence type="ECO:0000256" key="1">
    <source>
        <dbReference type="ARBA" id="ARBA00004141"/>
    </source>
</evidence>
<evidence type="ECO:0000256" key="3">
    <source>
        <dbReference type="ARBA" id="ARBA00022989"/>
    </source>
</evidence>
<keyword evidence="3 9" id="KW-1133">Transmembrane helix</keyword>
<keyword evidence="5 9" id="KW-0472">Membrane</keyword>
<sequence>MTDFATSYDMSSRTISTMFSPTTSNMPSSLGIQITLQDLNDEEAMRRLAPMIYLGILILIGLPGNIIVIVTYLTHYKKSTHRIIILGLAWIDLVACVVCMPFEIIEMNFQYTFYAEIACKIFRFNNTFISLGSVLTIVVMAIDRFRRVCRPLHAQMTIKYAKVICMAALVVSAFLSWPSLVYLGIRTVQLKHNITGIDCSISDAFWKTKYPFYHNAVLFLVFIICLVSLVIIYAMIGRRIFSHVKFRSRFVSSRSTSSARTTSTITGSQRSAQAQFQLLPNPQGEGQNKEDNIALTAKEESKTNKNEIDKTQKELRKTQKITKIAFLITLMLVLSYLPHLILVIMTAVKGRFLAKPGPIVSALLPIVSRSIFINNMTSTGNPFENTVKCIGHILNKQNYSYYKHNIVALTAYPIKLNIKNPFLNLRKFMFIQVKRLTKYSSILWTAGWQINGRFVPGKTGKSV</sequence>
<evidence type="ECO:0000256" key="6">
    <source>
        <dbReference type="ARBA" id="ARBA00023170"/>
    </source>
</evidence>
<evidence type="ECO:0000313" key="11">
    <source>
        <dbReference type="EMBL" id="KAJ8317182.1"/>
    </source>
</evidence>
<dbReference type="InterPro" id="IPR017452">
    <property type="entry name" value="GPCR_Rhodpsn_7TM"/>
</dbReference>
<feature type="domain" description="G-protein coupled receptors family 1 profile" evidence="10">
    <location>
        <begin position="64"/>
        <end position="385"/>
    </location>
</feature>
<dbReference type="PANTHER" id="PTHR24238:SF47">
    <property type="entry name" value="ECDYSTEROIDS_DOPAMINE RECEPTOR-RELATED"/>
    <property type="match status" value="1"/>
</dbReference>
<gene>
    <name evidence="11" type="ORF">KUTeg_005086</name>
</gene>
<dbReference type="PROSITE" id="PS50262">
    <property type="entry name" value="G_PROTEIN_RECEP_F1_2"/>
    <property type="match status" value="1"/>
</dbReference>
<evidence type="ECO:0000259" key="10">
    <source>
        <dbReference type="PROSITE" id="PS50262"/>
    </source>
</evidence>
<keyword evidence="7 8" id="KW-0807">Transducer</keyword>
<comment type="caution">
    <text evidence="11">The sequence shown here is derived from an EMBL/GenBank/DDBJ whole genome shotgun (WGS) entry which is preliminary data.</text>
</comment>
<dbReference type="CDD" id="cd00637">
    <property type="entry name" value="7tm_classA_rhodopsin-like"/>
    <property type="match status" value="1"/>
</dbReference>
<feature type="transmembrane region" description="Helical" evidence="9">
    <location>
        <begin position="124"/>
        <end position="142"/>
    </location>
</feature>
<dbReference type="EMBL" id="JARBDR010000246">
    <property type="protein sequence ID" value="KAJ8317182.1"/>
    <property type="molecule type" value="Genomic_DNA"/>
</dbReference>
<organism evidence="11 12">
    <name type="scientific">Tegillarca granosa</name>
    <name type="common">Malaysian cockle</name>
    <name type="synonym">Anadara granosa</name>
    <dbReference type="NCBI Taxonomy" id="220873"/>
    <lineage>
        <taxon>Eukaryota</taxon>
        <taxon>Metazoa</taxon>
        <taxon>Spiralia</taxon>
        <taxon>Lophotrochozoa</taxon>
        <taxon>Mollusca</taxon>
        <taxon>Bivalvia</taxon>
        <taxon>Autobranchia</taxon>
        <taxon>Pteriomorphia</taxon>
        <taxon>Arcoida</taxon>
        <taxon>Arcoidea</taxon>
        <taxon>Arcidae</taxon>
        <taxon>Tegillarca</taxon>
    </lineage>
</organism>
<evidence type="ECO:0000256" key="2">
    <source>
        <dbReference type="ARBA" id="ARBA00022692"/>
    </source>
</evidence>
<feature type="transmembrane region" description="Helical" evidence="9">
    <location>
        <begin position="163"/>
        <end position="185"/>
    </location>
</feature>